<organism evidence="2 3">
    <name type="scientific">Oceanidesulfovibrio marinus</name>
    <dbReference type="NCBI Taxonomy" id="370038"/>
    <lineage>
        <taxon>Bacteria</taxon>
        <taxon>Pseudomonadati</taxon>
        <taxon>Thermodesulfobacteriota</taxon>
        <taxon>Desulfovibrionia</taxon>
        <taxon>Desulfovibrionales</taxon>
        <taxon>Desulfovibrionaceae</taxon>
        <taxon>Oceanidesulfovibrio</taxon>
    </lineage>
</organism>
<evidence type="ECO:0000259" key="1">
    <source>
        <dbReference type="PROSITE" id="PS51832"/>
    </source>
</evidence>
<dbReference type="RefSeq" id="WP_144307526.1">
    <property type="nucleotide sequence ID" value="NZ_QMIF01000043.1"/>
</dbReference>
<accession>A0A6P1ZBV4</accession>
<feature type="domain" description="HD-GYP" evidence="1">
    <location>
        <begin position="4"/>
        <end position="73"/>
    </location>
</feature>
<name>A0A6P1ZBV4_9BACT</name>
<dbReference type="PANTHER" id="PTHR43155:SF2">
    <property type="entry name" value="CYCLIC DI-GMP PHOSPHODIESTERASE PA4108"/>
    <property type="match status" value="1"/>
</dbReference>
<dbReference type="AlphaFoldDB" id="A0A6P1ZBV4"/>
<dbReference type="Gene3D" id="1.10.3210.10">
    <property type="entry name" value="Hypothetical protein af1432"/>
    <property type="match status" value="1"/>
</dbReference>
<dbReference type="InterPro" id="IPR037522">
    <property type="entry name" value="HD_GYP_dom"/>
</dbReference>
<gene>
    <name evidence="2" type="ORF">DQK91_21870</name>
</gene>
<dbReference type="PROSITE" id="PS51832">
    <property type="entry name" value="HD_GYP"/>
    <property type="match status" value="1"/>
</dbReference>
<reference evidence="2 3" key="1">
    <citation type="submission" date="2018-06" db="EMBL/GenBank/DDBJ databases">
        <title>Complete genome of Desulfovibrio marinus P48SEP.</title>
        <authorList>
            <person name="Crispim J.S."/>
            <person name="Vidigal P.M.P."/>
            <person name="Silva L.C.F."/>
            <person name="Araujo L.C."/>
            <person name="Laguardia C.N."/>
            <person name="Dias R.S."/>
            <person name="Sousa M.P."/>
            <person name="Paula S.O."/>
            <person name="Silva C."/>
        </authorList>
    </citation>
    <scope>NUCLEOTIDE SEQUENCE [LARGE SCALE GENOMIC DNA]</scope>
    <source>
        <strain evidence="2 3">P48SEP</strain>
    </source>
</reference>
<dbReference type="OrthoDB" id="9769359at2"/>
<dbReference type="EMBL" id="QMIF01000043">
    <property type="protein sequence ID" value="TVM29740.1"/>
    <property type="molecule type" value="Genomic_DNA"/>
</dbReference>
<comment type="caution">
    <text evidence="2">The sequence shown here is derived from an EMBL/GenBank/DDBJ whole genome shotgun (WGS) entry which is preliminary data.</text>
</comment>
<protein>
    <recommendedName>
        <fullName evidence="1">HD-GYP domain-containing protein</fullName>
    </recommendedName>
</protein>
<evidence type="ECO:0000313" key="3">
    <source>
        <dbReference type="Proteomes" id="UP000434052"/>
    </source>
</evidence>
<dbReference type="PANTHER" id="PTHR43155">
    <property type="entry name" value="CYCLIC DI-GMP PHOSPHODIESTERASE PA4108-RELATED"/>
    <property type="match status" value="1"/>
</dbReference>
<evidence type="ECO:0000313" key="2">
    <source>
        <dbReference type="EMBL" id="TVM29740.1"/>
    </source>
</evidence>
<dbReference type="Proteomes" id="UP000434052">
    <property type="component" value="Unassembled WGS sequence"/>
</dbReference>
<dbReference type="SUPFAM" id="SSF109604">
    <property type="entry name" value="HD-domain/PDEase-like"/>
    <property type="match status" value="1"/>
</dbReference>
<proteinExistence type="predicted"/>
<dbReference type="CDD" id="cd00077">
    <property type="entry name" value="HDc"/>
    <property type="match status" value="1"/>
</dbReference>
<dbReference type="InterPro" id="IPR003607">
    <property type="entry name" value="HD/PDEase_dom"/>
</dbReference>
<sequence length="73" mass="8165">MQDLLRNLEETVGALKLTTEQRDPYSAGHQQRVAMLASAIAETRDLKEEQVEGIRVSSLLQDIGKIYIPAEIL</sequence>